<name>A0A1Y3E5R1_9BILA</name>
<evidence type="ECO:0000313" key="2">
    <source>
        <dbReference type="EMBL" id="OUC40395.1"/>
    </source>
</evidence>
<sequence>MYTKQMFFALLLRRCVCACTVCAAAAKRSIVKWTARFRVRKFSAHILLSGVIEKSKCVDANISRGLPVGPHLVRPDVHNRPATCSCTTTRVQTVHELFNCTVQLRAICSNPTRRSFVSSTASTDLAKSRATSGTARVIDR</sequence>
<accession>A0A1Y3E5R1</accession>
<dbReference type="AlphaFoldDB" id="A0A1Y3E5R1"/>
<evidence type="ECO:0000256" key="1">
    <source>
        <dbReference type="SAM" id="SignalP"/>
    </source>
</evidence>
<dbReference type="EMBL" id="LVZM01022916">
    <property type="protein sequence ID" value="OUC40395.1"/>
    <property type="molecule type" value="Genomic_DNA"/>
</dbReference>
<protein>
    <recommendedName>
        <fullName evidence="4">Secreted protein</fullName>
    </recommendedName>
</protein>
<feature type="signal peptide" evidence="1">
    <location>
        <begin position="1"/>
        <end position="18"/>
    </location>
</feature>
<organism evidence="2 3">
    <name type="scientific">Trichinella nativa</name>
    <dbReference type="NCBI Taxonomy" id="6335"/>
    <lineage>
        <taxon>Eukaryota</taxon>
        <taxon>Metazoa</taxon>
        <taxon>Ecdysozoa</taxon>
        <taxon>Nematoda</taxon>
        <taxon>Enoplea</taxon>
        <taxon>Dorylaimia</taxon>
        <taxon>Trichinellida</taxon>
        <taxon>Trichinellidae</taxon>
        <taxon>Trichinella</taxon>
    </lineage>
</organism>
<reference evidence="2 3" key="1">
    <citation type="submission" date="2015-04" db="EMBL/GenBank/DDBJ databases">
        <title>Draft genome of the roundworm Trichinella nativa.</title>
        <authorList>
            <person name="Mitreva M."/>
        </authorList>
    </citation>
    <scope>NUCLEOTIDE SEQUENCE [LARGE SCALE GENOMIC DNA]</scope>
    <source>
        <strain evidence="2 3">ISS45</strain>
    </source>
</reference>
<comment type="caution">
    <text evidence="2">The sequence shown here is derived from an EMBL/GenBank/DDBJ whole genome shotgun (WGS) entry which is preliminary data.</text>
</comment>
<evidence type="ECO:0000313" key="3">
    <source>
        <dbReference type="Proteomes" id="UP000243006"/>
    </source>
</evidence>
<proteinExistence type="predicted"/>
<dbReference type="Proteomes" id="UP000243006">
    <property type="component" value="Unassembled WGS sequence"/>
</dbReference>
<keyword evidence="1" id="KW-0732">Signal</keyword>
<feature type="chain" id="PRO_5010984804" description="Secreted protein" evidence="1">
    <location>
        <begin position="19"/>
        <end position="140"/>
    </location>
</feature>
<evidence type="ECO:0008006" key="4">
    <source>
        <dbReference type="Google" id="ProtNLM"/>
    </source>
</evidence>
<gene>
    <name evidence="2" type="ORF">D917_04104</name>
</gene>